<dbReference type="Proteomes" id="UP001165060">
    <property type="component" value="Unassembled WGS sequence"/>
</dbReference>
<reference evidence="2 3" key="1">
    <citation type="journal article" date="2023" name="Commun. Biol.">
        <title>Genome analysis of Parmales, the sister group of diatoms, reveals the evolutionary specialization of diatoms from phago-mixotrophs to photoautotrophs.</title>
        <authorList>
            <person name="Ban H."/>
            <person name="Sato S."/>
            <person name="Yoshikawa S."/>
            <person name="Yamada K."/>
            <person name="Nakamura Y."/>
            <person name="Ichinomiya M."/>
            <person name="Sato N."/>
            <person name="Blanc-Mathieu R."/>
            <person name="Endo H."/>
            <person name="Kuwata A."/>
            <person name="Ogata H."/>
        </authorList>
    </citation>
    <scope>NUCLEOTIDE SEQUENCE [LARGE SCALE GENOMIC DNA]</scope>
</reference>
<evidence type="ECO:0000313" key="2">
    <source>
        <dbReference type="EMBL" id="GMI58224.1"/>
    </source>
</evidence>
<dbReference type="Gene3D" id="3.40.50.1820">
    <property type="entry name" value="alpha/beta hydrolase"/>
    <property type="match status" value="1"/>
</dbReference>
<organism evidence="2 3">
    <name type="scientific">Tetraparma gracilis</name>
    <dbReference type="NCBI Taxonomy" id="2962635"/>
    <lineage>
        <taxon>Eukaryota</taxon>
        <taxon>Sar</taxon>
        <taxon>Stramenopiles</taxon>
        <taxon>Ochrophyta</taxon>
        <taxon>Bolidophyceae</taxon>
        <taxon>Parmales</taxon>
        <taxon>Triparmaceae</taxon>
        <taxon>Tetraparma</taxon>
    </lineage>
</organism>
<keyword evidence="3" id="KW-1185">Reference proteome</keyword>
<feature type="chain" id="PRO_5046889846" evidence="1">
    <location>
        <begin position="18"/>
        <end position="502"/>
    </location>
</feature>
<dbReference type="SUPFAM" id="SSF53474">
    <property type="entry name" value="alpha/beta-Hydrolases"/>
    <property type="match status" value="1"/>
</dbReference>
<evidence type="ECO:0000313" key="3">
    <source>
        <dbReference type="Proteomes" id="UP001165060"/>
    </source>
</evidence>
<proteinExistence type="predicted"/>
<accession>A0ABQ6NDI5</accession>
<evidence type="ECO:0000256" key="1">
    <source>
        <dbReference type="SAM" id="SignalP"/>
    </source>
</evidence>
<keyword evidence="1" id="KW-0732">Signal</keyword>
<dbReference type="PANTHER" id="PTHR11440">
    <property type="entry name" value="LECITHIN-CHOLESTEROL ACYLTRANSFERASE-RELATED"/>
    <property type="match status" value="1"/>
</dbReference>
<feature type="signal peptide" evidence="1">
    <location>
        <begin position="1"/>
        <end position="17"/>
    </location>
</feature>
<dbReference type="EMBL" id="BRYB01006463">
    <property type="protein sequence ID" value="GMI58224.1"/>
    <property type="molecule type" value="Genomic_DNA"/>
</dbReference>
<protein>
    <submittedName>
        <fullName evidence="2">Uncharacterized protein</fullName>
    </submittedName>
</protein>
<comment type="caution">
    <text evidence="2">The sequence shown here is derived from an EMBL/GenBank/DDBJ whole genome shotgun (WGS) entry which is preliminary data.</text>
</comment>
<dbReference type="Pfam" id="PF02450">
    <property type="entry name" value="LCAT"/>
    <property type="match status" value="1"/>
</dbReference>
<sequence>MKLSLVALATALSSAAASPPSYLPFHIPDEMLAQLQAAADPSLTTAKPRTLTEEQLAFQQAMEQQSGDSPVLGFLDDDCGKQTNCGDCTGTKSHFGNNCRWCPQMASNQCYSYGSSSNPCSDEEQQTKPDQCAPLATSRKPVVFLPGLTGSKLDAKTENYKGPSFLCSKNSDWFNIWVSVSQLLPSIYKCTTDEWSLNYNAEDESVSQNPGTSIQYHGGEKSYGASVDAMLGWDMMTHALQAKGYKLGEDLWSAPFDFRMGVKQFMKDDYPKLKALVEQAYDTAGGTPVVFMSISYGGPFGNAFLTDFVDEAWKAKYIDSWISMSGVFNGAPMVVHTLLSGMEMYGVPWLDIDTVRDSLRGWPAMSWLVPSLIEGEEDRVIYYTDDKNYTLSEVANLLEDGGATAAADMKRKQEIIANEDPGVKVHCWFTKDIDTETSFAAHACADDPELITGPGDGTGDLHSLDRCESWADVEVVNYEGLAHSAYMSDETVTKAAVDLVCQ</sequence>
<name>A0ABQ6NDI5_9STRA</name>
<gene>
    <name evidence="2" type="ORF">TeGR_g2705</name>
</gene>
<dbReference type="InterPro" id="IPR029058">
    <property type="entry name" value="AB_hydrolase_fold"/>
</dbReference>
<dbReference type="InterPro" id="IPR003386">
    <property type="entry name" value="LACT/PDAT_acylTrfase"/>
</dbReference>